<keyword evidence="4 12" id="KW-0548">Nucleotidyltransferase</keyword>
<dbReference type="GO" id="GO:1990077">
    <property type="term" value="C:primosome complex"/>
    <property type="evidence" value="ECO:0007669"/>
    <property type="project" value="UniProtKB-KW"/>
</dbReference>
<dbReference type="InterPro" id="IPR013264">
    <property type="entry name" value="DNAG_N"/>
</dbReference>
<keyword evidence="1 12" id="KW-0240">DNA-directed RNA polymerase</keyword>
<dbReference type="SUPFAM" id="SSF57783">
    <property type="entry name" value="Zinc beta-ribbon"/>
    <property type="match status" value="1"/>
</dbReference>
<dbReference type="SUPFAM" id="SSF56731">
    <property type="entry name" value="DNA primase core"/>
    <property type="match status" value="1"/>
</dbReference>
<dbReference type="Pfam" id="PF10410">
    <property type="entry name" value="DnaB_bind"/>
    <property type="match status" value="1"/>
</dbReference>
<dbReference type="NCBIfam" id="TIGR01391">
    <property type="entry name" value="dnaG"/>
    <property type="match status" value="1"/>
</dbReference>
<comment type="function">
    <text evidence="12 13">RNA polymerase that catalyzes the synthesis of short RNA molecules used as primers for DNA polymerase during DNA replication.</text>
</comment>
<proteinExistence type="inferred from homology"/>
<dbReference type="OrthoDB" id="9803773at2"/>
<sequence>MRFPPSLLDEIRARLPVSDVVGRRVKLRRQGREFIGLSPFNAEKTPSFTVNDQKGFYHCFSSGRHGDIFRFLMETEGLTFPEAVERLAAEAGVPLPRPDPASLEGERQRDSLYDVLEAAAAYFEAELDGPQGREARAYVASRGLDEGMVRRFRIGYAPSARYGLKEHLGQLGIAREAIERAGLLVTGSDIAVPFDRFRDRLMFPIADLRGRVIAFGGRALQSDQAPKYLNSPETELFHKGSVLFNLSAARQAARETGTVIVAEGYMDVIALTRAGFANAVAPLGTALTADQLGLLWRVADEPILCFDGDKAGLRAANRAVDLALPLLAPGKSLRFALLPEGQDPDDLVRAGGQAVLEQALARARPLSEMLWAREVESSPLDTPERRAAFEARLARTLAAIGDARVRKHYEEQFRERLAGLFGRGGARRAIRQRRSGSWSRRGDGGRAGATGAASASASLVRSLSSGQALPRREAIMLMALVNHPALIPERAETLCGLDLSSAELDALRSALLDLAADDVVDAASARARLATGPLGDLIGRIERMWSAGGRAEWWVAPEAAEVDVSRAWDHTAALHHKLVTLHRELKTAEMALQAEPSDENLARLFDIQSQLSNADGTEALMEGFGQASGRPVRAF</sequence>
<evidence type="ECO:0000256" key="5">
    <source>
        <dbReference type="ARBA" id="ARBA00022705"/>
    </source>
</evidence>
<dbReference type="EC" id="2.7.7.101" evidence="12"/>
<dbReference type="InterPro" id="IPR019475">
    <property type="entry name" value="DNA_primase_DnaB-bd"/>
</dbReference>
<evidence type="ECO:0000313" key="16">
    <source>
        <dbReference type="EMBL" id="TCT13703.1"/>
    </source>
</evidence>
<dbReference type="InterPro" id="IPR037068">
    <property type="entry name" value="DNA_primase_core_N_sf"/>
</dbReference>
<evidence type="ECO:0000256" key="13">
    <source>
        <dbReference type="PIRNR" id="PIRNR002811"/>
    </source>
</evidence>
<dbReference type="FunFam" id="3.90.580.10:FF:000001">
    <property type="entry name" value="DNA primase"/>
    <property type="match status" value="1"/>
</dbReference>
<dbReference type="GO" id="GO:0005737">
    <property type="term" value="C:cytoplasm"/>
    <property type="evidence" value="ECO:0007669"/>
    <property type="project" value="TreeGrafter"/>
</dbReference>
<evidence type="ECO:0000256" key="1">
    <source>
        <dbReference type="ARBA" id="ARBA00022478"/>
    </source>
</evidence>
<dbReference type="HAMAP" id="MF_00974">
    <property type="entry name" value="DNA_primase_DnaG"/>
    <property type="match status" value="1"/>
</dbReference>
<reference evidence="16 17" key="1">
    <citation type="submission" date="2019-03" db="EMBL/GenBank/DDBJ databases">
        <title>Genomic Encyclopedia of Type Strains, Phase IV (KMG-IV): sequencing the most valuable type-strain genomes for metagenomic binning, comparative biology and taxonomic classification.</title>
        <authorList>
            <person name="Goeker M."/>
        </authorList>
    </citation>
    <scope>NUCLEOTIDE SEQUENCE [LARGE SCALE GENOMIC DNA]</scope>
    <source>
        <strain evidence="16 17">DSM 19345</strain>
    </source>
</reference>
<dbReference type="AlphaFoldDB" id="A0A4R3MK22"/>
<dbReference type="InterPro" id="IPR034151">
    <property type="entry name" value="TOPRIM_DnaG_bac"/>
</dbReference>
<dbReference type="InterPro" id="IPR050219">
    <property type="entry name" value="DnaG_primase"/>
</dbReference>
<feature type="domain" description="Toprim" evidence="15">
    <location>
        <begin position="257"/>
        <end position="339"/>
    </location>
</feature>
<keyword evidence="11 12" id="KW-0804">Transcription</keyword>
<dbReference type="EMBL" id="SMAK01000001">
    <property type="protein sequence ID" value="TCT13703.1"/>
    <property type="molecule type" value="Genomic_DNA"/>
</dbReference>
<dbReference type="SMART" id="SM00400">
    <property type="entry name" value="ZnF_CHCC"/>
    <property type="match status" value="1"/>
</dbReference>
<evidence type="ECO:0000256" key="6">
    <source>
        <dbReference type="ARBA" id="ARBA00022723"/>
    </source>
</evidence>
<keyword evidence="7" id="KW-0863">Zinc-finger</keyword>
<keyword evidence="2 12" id="KW-0639">Primosome</keyword>
<dbReference type="Gene3D" id="3.90.580.10">
    <property type="entry name" value="Zinc finger, CHC2-type domain"/>
    <property type="match status" value="1"/>
</dbReference>
<protein>
    <recommendedName>
        <fullName evidence="12 13">DNA primase</fullName>
        <ecNumber evidence="12">2.7.7.101</ecNumber>
    </recommendedName>
</protein>
<evidence type="ECO:0000256" key="11">
    <source>
        <dbReference type="ARBA" id="ARBA00023163"/>
    </source>
</evidence>
<dbReference type="PANTHER" id="PTHR30313:SF2">
    <property type="entry name" value="DNA PRIMASE"/>
    <property type="match status" value="1"/>
</dbReference>
<dbReference type="InterPro" id="IPR036977">
    <property type="entry name" value="DNA_primase_Znf_CHC2"/>
</dbReference>
<dbReference type="InterPro" id="IPR006295">
    <property type="entry name" value="DNA_primase_DnaG"/>
</dbReference>
<dbReference type="InterPro" id="IPR030846">
    <property type="entry name" value="DnaG_bac"/>
</dbReference>
<keyword evidence="17" id="KW-1185">Reference proteome</keyword>
<comment type="similarity">
    <text evidence="12 13">Belongs to the DnaG primase family.</text>
</comment>
<dbReference type="FunFam" id="3.90.980.10:FF:000001">
    <property type="entry name" value="DNA primase"/>
    <property type="match status" value="1"/>
</dbReference>
<name>A0A4R3MK22_9HYPH</name>
<dbReference type="RefSeq" id="WP_132805063.1">
    <property type="nucleotide sequence ID" value="NZ_SMAK01000001.1"/>
</dbReference>
<dbReference type="GO" id="GO:0003899">
    <property type="term" value="F:DNA-directed RNA polymerase activity"/>
    <property type="evidence" value="ECO:0007669"/>
    <property type="project" value="UniProtKB-UniRule"/>
</dbReference>
<evidence type="ECO:0000256" key="14">
    <source>
        <dbReference type="SAM" id="MobiDB-lite"/>
    </source>
</evidence>
<dbReference type="PANTHER" id="PTHR30313">
    <property type="entry name" value="DNA PRIMASE"/>
    <property type="match status" value="1"/>
</dbReference>
<keyword evidence="3 12" id="KW-0808">Transferase</keyword>
<dbReference type="PROSITE" id="PS50880">
    <property type="entry name" value="TOPRIM"/>
    <property type="match status" value="1"/>
</dbReference>
<evidence type="ECO:0000256" key="12">
    <source>
        <dbReference type="HAMAP-Rule" id="MF_00974"/>
    </source>
</evidence>
<comment type="cofactor">
    <cofactor evidence="13">
        <name>Zn(2+)</name>
        <dbReference type="ChEBI" id="CHEBI:29105"/>
    </cofactor>
    <text evidence="13">Binds 1 zinc ion per monomer.</text>
</comment>
<evidence type="ECO:0000256" key="2">
    <source>
        <dbReference type="ARBA" id="ARBA00022515"/>
    </source>
</evidence>
<dbReference type="InterPro" id="IPR006171">
    <property type="entry name" value="TOPRIM_dom"/>
</dbReference>
<dbReference type="Pfam" id="PF13662">
    <property type="entry name" value="Toprim_4"/>
    <property type="match status" value="1"/>
</dbReference>
<evidence type="ECO:0000259" key="15">
    <source>
        <dbReference type="PROSITE" id="PS50880"/>
    </source>
</evidence>
<comment type="caution">
    <text evidence="12">Lacks conserved residue(s) required for the propagation of feature annotation.</text>
</comment>
<dbReference type="GO" id="GO:0003677">
    <property type="term" value="F:DNA binding"/>
    <property type="evidence" value="ECO:0007669"/>
    <property type="project" value="UniProtKB-KW"/>
</dbReference>
<keyword evidence="5 12" id="KW-0235">DNA replication</keyword>
<organism evidence="16 17">
    <name type="scientific">Tepidamorphus gemmatus</name>
    <dbReference type="NCBI Taxonomy" id="747076"/>
    <lineage>
        <taxon>Bacteria</taxon>
        <taxon>Pseudomonadati</taxon>
        <taxon>Pseudomonadota</taxon>
        <taxon>Alphaproteobacteria</taxon>
        <taxon>Hyphomicrobiales</taxon>
        <taxon>Tepidamorphaceae</taxon>
        <taxon>Tepidamorphus</taxon>
    </lineage>
</organism>
<evidence type="ECO:0000256" key="8">
    <source>
        <dbReference type="ARBA" id="ARBA00022833"/>
    </source>
</evidence>
<feature type="region of interest" description="Disordered" evidence="14">
    <location>
        <begin position="431"/>
        <end position="450"/>
    </location>
</feature>
<evidence type="ECO:0000313" key="17">
    <source>
        <dbReference type="Proteomes" id="UP000295678"/>
    </source>
</evidence>
<evidence type="ECO:0000256" key="4">
    <source>
        <dbReference type="ARBA" id="ARBA00022695"/>
    </source>
</evidence>
<dbReference type="GO" id="GO:0006269">
    <property type="term" value="P:DNA replication, synthesis of primer"/>
    <property type="evidence" value="ECO:0007669"/>
    <property type="project" value="UniProtKB-UniRule"/>
</dbReference>
<evidence type="ECO:0000256" key="7">
    <source>
        <dbReference type="ARBA" id="ARBA00022771"/>
    </source>
</evidence>
<keyword evidence="6 13" id="KW-0479">Metal-binding</keyword>
<dbReference type="Proteomes" id="UP000295678">
    <property type="component" value="Unassembled WGS sequence"/>
</dbReference>
<keyword evidence="10 12" id="KW-0238">DNA-binding</keyword>
<dbReference type="PIRSF" id="PIRSF002811">
    <property type="entry name" value="DnaG"/>
    <property type="match status" value="1"/>
</dbReference>
<evidence type="ECO:0000256" key="10">
    <source>
        <dbReference type="ARBA" id="ARBA00023125"/>
    </source>
</evidence>
<dbReference type="GO" id="GO:0000428">
    <property type="term" value="C:DNA-directed RNA polymerase complex"/>
    <property type="evidence" value="ECO:0007669"/>
    <property type="project" value="UniProtKB-KW"/>
</dbReference>
<comment type="subunit">
    <text evidence="12">Monomer. Interacts with DnaB.</text>
</comment>
<evidence type="ECO:0000256" key="9">
    <source>
        <dbReference type="ARBA" id="ARBA00022842"/>
    </source>
</evidence>
<accession>A0A4R3MK22</accession>
<dbReference type="InterPro" id="IPR002694">
    <property type="entry name" value="Znf_CHC2"/>
</dbReference>
<dbReference type="Gene3D" id="3.40.1360.10">
    <property type="match status" value="1"/>
</dbReference>
<dbReference type="Gene3D" id="3.90.980.10">
    <property type="entry name" value="DNA primase, catalytic core, N-terminal domain"/>
    <property type="match status" value="1"/>
</dbReference>
<keyword evidence="8 13" id="KW-0862">Zinc</keyword>
<dbReference type="SMART" id="SM00493">
    <property type="entry name" value="TOPRIM"/>
    <property type="match status" value="1"/>
</dbReference>
<gene>
    <name evidence="12" type="primary">dnaG</name>
    <name evidence="16" type="ORF">EDC22_101574</name>
</gene>
<dbReference type="FunFam" id="3.40.1360.10:FF:000002">
    <property type="entry name" value="DNA primase"/>
    <property type="match status" value="1"/>
</dbReference>
<dbReference type="CDD" id="cd03364">
    <property type="entry name" value="TOPRIM_DnaG_primases"/>
    <property type="match status" value="1"/>
</dbReference>
<dbReference type="GO" id="GO:0008270">
    <property type="term" value="F:zinc ion binding"/>
    <property type="evidence" value="ECO:0007669"/>
    <property type="project" value="UniProtKB-KW"/>
</dbReference>
<keyword evidence="9" id="KW-0460">Magnesium</keyword>
<comment type="caution">
    <text evidence="16">The sequence shown here is derived from an EMBL/GenBank/DDBJ whole genome shotgun (WGS) entry which is preliminary data.</text>
</comment>
<evidence type="ECO:0000256" key="3">
    <source>
        <dbReference type="ARBA" id="ARBA00022679"/>
    </source>
</evidence>
<dbReference type="Pfam" id="PF08275">
    <property type="entry name" value="DNAG_N"/>
    <property type="match status" value="1"/>
</dbReference>
<dbReference type="Pfam" id="PF01807">
    <property type="entry name" value="Zn_ribbon_DnaG"/>
    <property type="match status" value="1"/>
</dbReference>
<comment type="catalytic activity">
    <reaction evidence="12">
        <text>ssDNA + n NTP = ssDNA/pppN(pN)n-1 hybrid + (n-1) diphosphate.</text>
        <dbReference type="EC" id="2.7.7.101"/>
    </reaction>
</comment>